<dbReference type="InterPro" id="IPR040256">
    <property type="entry name" value="At4g02000-like"/>
</dbReference>
<proteinExistence type="predicted"/>
<dbReference type="Proteomes" id="UP001202328">
    <property type="component" value="Unassembled WGS sequence"/>
</dbReference>
<protein>
    <submittedName>
        <fullName evidence="1">Uncharacterized protein</fullName>
    </submittedName>
</protein>
<dbReference type="PANTHER" id="PTHR31286:SF180">
    <property type="entry name" value="OS10G0362600 PROTEIN"/>
    <property type="match status" value="1"/>
</dbReference>
<dbReference type="AlphaFoldDB" id="A0AAD4XFN4"/>
<sequence length="266" mass="31065">MSDIPTENYIAHLSSFLEDQDNPLSDSFRYYIEFLRFATIQIEQRKFPRVVVKFFKEKKKKDNPRGLRVGELSYALNMAWSPTGKLIIKKTTDPKVFIIRFSNAGDFAAAIYSIPNRVHGKLLTMGQWSSDIKIEDVDFNAQDYWIKFNLRGDLVEKGFVAEMVAEKVGRVLNLVGPNNLEGEYKDHVLVDITKALVHQIKIIIIEGTDRETIKMKIFFLEIPHGTCRDCWHLDGDHLEEKCREKYIEYQKNFPKYSSMKKEKTRM</sequence>
<evidence type="ECO:0000313" key="2">
    <source>
        <dbReference type="Proteomes" id="UP001202328"/>
    </source>
</evidence>
<comment type="caution">
    <text evidence="1">The sequence shown here is derived from an EMBL/GenBank/DDBJ whole genome shotgun (WGS) entry which is preliminary data.</text>
</comment>
<accession>A0AAD4XFN4</accession>
<dbReference type="PANTHER" id="PTHR31286">
    <property type="entry name" value="GLYCINE-RICH CELL WALL STRUCTURAL PROTEIN 1.8-LIKE"/>
    <property type="match status" value="1"/>
</dbReference>
<name>A0AAD4XFN4_9MAGN</name>
<evidence type="ECO:0000313" key="1">
    <source>
        <dbReference type="EMBL" id="KAI3908847.1"/>
    </source>
</evidence>
<keyword evidence="2" id="KW-1185">Reference proteome</keyword>
<reference evidence="1" key="1">
    <citation type="submission" date="2022-04" db="EMBL/GenBank/DDBJ databases">
        <title>A functionally conserved STORR gene fusion in Papaver species that diverged 16.8 million years ago.</title>
        <authorList>
            <person name="Catania T."/>
        </authorList>
    </citation>
    <scope>NUCLEOTIDE SEQUENCE</scope>
    <source>
        <strain evidence="1">S-188037</strain>
    </source>
</reference>
<gene>
    <name evidence="1" type="ORF">MKW98_029397</name>
</gene>
<organism evidence="1 2">
    <name type="scientific">Papaver atlanticum</name>
    <dbReference type="NCBI Taxonomy" id="357466"/>
    <lineage>
        <taxon>Eukaryota</taxon>
        <taxon>Viridiplantae</taxon>
        <taxon>Streptophyta</taxon>
        <taxon>Embryophyta</taxon>
        <taxon>Tracheophyta</taxon>
        <taxon>Spermatophyta</taxon>
        <taxon>Magnoliopsida</taxon>
        <taxon>Ranunculales</taxon>
        <taxon>Papaveraceae</taxon>
        <taxon>Papaveroideae</taxon>
        <taxon>Papaver</taxon>
    </lineage>
</organism>
<dbReference type="EMBL" id="JAJJMB010010439">
    <property type="protein sequence ID" value="KAI3908847.1"/>
    <property type="molecule type" value="Genomic_DNA"/>
</dbReference>